<reference evidence="1 2" key="1">
    <citation type="journal article" date="2018" name="Science">
        <title>The opium poppy genome and morphinan production.</title>
        <authorList>
            <person name="Guo L."/>
            <person name="Winzer T."/>
            <person name="Yang X."/>
            <person name="Li Y."/>
            <person name="Ning Z."/>
            <person name="He Z."/>
            <person name="Teodor R."/>
            <person name="Lu Y."/>
            <person name="Bowser T.A."/>
            <person name="Graham I.A."/>
            <person name="Ye K."/>
        </authorList>
    </citation>
    <scope>NUCLEOTIDE SEQUENCE [LARGE SCALE GENOMIC DNA]</scope>
    <source>
        <strain evidence="2">cv. HN1</strain>
        <tissue evidence="1">Leaves</tissue>
    </source>
</reference>
<protein>
    <recommendedName>
        <fullName evidence="3">DUF295 domain-containing protein</fullName>
    </recommendedName>
</protein>
<gene>
    <name evidence="1" type="ORF">C5167_013868</name>
</gene>
<dbReference type="EMBL" id="CM010717">
    <property type="protein sequence ID" value="RZC55009.1"/>
    <property type="molecule type" value="Genomic_DNA"/>
</dbReference>
<sequence>MENWLESGNEIFKVYLNCSPRGFKKVSSTHIFKLDFSSMTWVLLKSLDDHVLFLSTNMDMLDLYSRKCYSTSSAYCSAAAMGLERGCLFYTLPEDQTLYVYEVEDSGTSVILPFLELPTPWFLPTWIMMPTAMDRRTAGRRRRITDLLVSEDTTETSVEEENMTRLWVHCRIHCPSLSVYGSLRADGESSARITETIMGKRGLGGGSGGSVLLFLHTLALDDVAMSVGDIFRQLVFDSFLTVYVPAWRLKICVFDIGGSGRDNGLDGESGTVTGKACPKGLFGSFCEVAWHAPLAPVRMSADLTNLFVVNAFLLSFENRALCITVRGCF</sequence>
<keyword evidence="2" id="KW-1185">Reference proteome</keyword>
<name>A0A4Y7J5L1_PAPSO</name>
<dbReference type="PANTHER" id="PTHR40891">
    <property type="entry name" value="DUF295 DOMAIN-CONTAINING PROTEIN"/>
    <property type="match status" value="1"/>
</dbReference>
<evidence type="ECO:0000313" key="2">
    <source>
        <dbReference type="Proteomes" id="UP000316621"/>
    </source>
</evidence>
<dbReference type="PANTHER" id="PTHR40891:SF1">
    <property type="entry name" value="DUF295 DOMAIN-CONTAINING PROTEIN"/>
    <property type="match status" value="1"/>
</dbReference>
<evidence type="ECO:0000313" key="1">
    <source>
        <dbReference type="EMBL" id="RZC55009.1"/>
    </source>
</evidence>
<accession>A0A4Y7J5L1</accession>
<proteinExistence type="predicted"/>
<dbReference type="Proteomes" id="UP000316621">
    <property type="component" value="Chromosome 3"/>
</dbReference>
<organism evidence="1 2">
    <name type="scientific">Papaver somniferum</name>
    <name type="common">Opium poppy</name>
    <dbReference type="NCBI Taxonomy" id="3469"/>
    <lineage>
        <taxon>Eukaryota</taxon>
        <taxon>Viridiplantae</taxon>
        <taxon>Streptophyta</taxon>
        <taxon>Embryophyta</taxon>
        <taxon>Tracheophyta</taxon>
        <taxon>Spermatophyta</taxon>
        <taxon>Magnoliopsida</taxon>
        <taxon>Ranunculales</taxon>
        <taxon>Papaveraceae</taxon>
        <taxon>Papaveroideae</taxon>
        <taxon>Papaver</taxon>
    </lineage>
</organism>
<dbReference type="AlphaFoldDB" id="A0A4Y7J5L1"/>
<dbReference type="Gramene" id="RZC55009">
    <property type="protein sequence ID" value="RZC55009"/>
    <property type="gene ID" value="C5167_013868"/>
</dbReference>
<evidence type="ECO:0008006" key="3">
    <source>
        <dbReference type="Google" id="ProtNLM"/>
    </source>
</evidence>